<proteinExistence type="predicted"/>
<accession>A0A2H1YHW2</accession>
<organism evidence="1 2">
    <name type="scientific">Tenacibaculum piscium</name>
    <dbReference type="NCBI Taxonomy" id="1458515"/>
    <lineage>
        <taxon>Bacteria</taxon>
        <taxon>Pseudomonadati</taxon>
        <taxon>Bacteroidota</taxon>
        <taxon>Flavobacteriia</taxon>
        <taxon>Flavobacteriales</taxon>
        <taxon>Flavobacteriaceae</taxon>
        <taxon>Tenacibaculum</taxon>
    </lineage>
</organism>
<evidence type="ECO:0000313" key="1">
    <source>
        <dbReference type="EMBL" id="SOS75063.1"/>
    </source>
</evidence>
<dbReference type="OrthoDB" id="627374at2"/>
<sequence>MKIRKLNAFKNPELPLQLHISFQKIYNMLKQYASDTAKKHPFNASATIILKEIAKYPELINGFSDVSLLKKHEAIIDVLLETLFPEMLTLNEIKVATIPFSFTSFKFTKRLEDILKNAGDEYQFKVRNFENDKMYIMACTFILNTVYQYNIDLKRPFFFDIPDKTLNIIKHYRVAFNADFMEIIPTENAPKITKEDIKILLNNYEDIAIWKEKFPPNSYIFKGFGIMNLFDVTSDENISSIRTTLLEKDNGTIIEKLRKDLSEFYNIKDLKVGFSIFDTATLSLQTTRIKKSESLLFPNNEKKIACNSFFCNHVISQVFEKQEIIAISDTENYGRASEYNEFSKRLKNQNIGSILLIPIKASSNNDLALLEIASPRAYELNSVNQQKLKDIIPVFKAAINRSSEEYLNVLEATIQEHYTALHPTVKWKFYEAAEQYQAGIYSKKENLKIEQIIFKNVYPLYGQSDIKGSSFARNEAIKEDLITQLNTAIYVLKKAYILEKLPIYKELMFRVEVYLNNVINGLKTGDEIGILDFLKREIYPVFKHIKSNNNSLETTVNTYINRIDSNLHVVYEKRKAYEQSVTFLNDKLAKFIDAKQEDAQAMFPHYFERYKTDGVEYNMYIGQSLTKDKTFDEVYLYNLRLWQLQTMCEMENVANIARKSMEHDLQVASLILVHSTPLSIKFRMDEKQFDVDGAYNIRYEIIKKRIDKVHLKNTKKRLTIPGKIAIVYSQDKEAKEYLKYINYLQSKKLVGNVENLELEDLQGVSGLKALRVTVIYQDDFNSEKTITMDELTKQFKS</sequence>
<reference evidence="2" key="1">
    <citation type="submission" date="2017-11" db="EMBL/GenBank/DDBJ databases">
        <authorList>
            <person name="Duchaud E."/>
        </authorList>
    </citation>
    <scope>NUCLEOTIDE SEQUENCE [LARGE SCALE GENOMIC DNA]</scope>
    <source>
        <strain evidence="2">Tenacibaculum sp. TNO020</strain>
    </source>
</reference>
<name>A0A2H1YHW2_9FLAO</name>
<evidence type="ECO:0000313" key="2">
    <source>
        <dbReference type="Proteomes" id="UP000234211"/>
    </source>
</evidence>
<dbReference type="RefSeq" id="WP_101917701.1">
    <property type="nucleotide sequence ID" value="NZ_OENF01000038.1"/>
</dbReference>
<dbReference type="EMBL" id="OENF01000038">
    <property type="protein sequence ID" value="SOS75063.1"/>
    <property type="molecule type" value="Genomic_DNA"/>
</dbReference>
<evidence type="ECO:0008006" key="3">
    <source>
        <dbReference type="Google" id="ProtNLM"/>
    </source>
</evidence>
<keyword evidence="2" id="KW-1185">Reference proteome</keyword>
<dbReference type="Proteomes" id="UP000234211">
    <property type="component" value="Unassembled WGS sequence"/>
</dbReference>
<dbReference type="AlphaFoldDB" id="A0A2H1YHW2"/>
<protein>
    <recommendedName>
        <fullName evidence="3">GAF domain-containing protein</fullName>
    </recommendedName>
</protein>
<gene>
    <name evidence="1" type="ORF">TNO020_430068</name>
</gene>